<protein>
    <submittedName>
        <fullName evidence="6">Probable serine/threonine-protein kinase DDB_G0284251</fullName>
    </submittedName>
</protein>
<dbReference type="PROSITE" id="PS00108">
    <property type="entry name" value="PROTEIN_KINASE_ST"/>
    <property type="match status" value="1"/>
</dbReference>
<keyword evidence="6" id="KW-0808">Transferase</keyword>
<dbReference type="RefSeq" id="XP_014665010.1">
    <property type="nucleotide sequence ID" value="XM_014809524.1"/>
</dbReference>
<dbReference type="PANTHER" id="PTHR24346:SF79">
    <property type="entry name" value="PROTEIN KINASE DOMAIN-CONTAINING PROTEIN"/>
    <property type="match status" value="1"/>
</dbReference>
<dbReference type="SUPFAM" id="SSF56112">
    <property type="entry name" value="Protein kinase-like (PK-like)"/>
    <property type="match status" value="1"/>
</dbReference>
<evidence type="ECO:0000256" key="3">
    <source>
        <dbReference type="SAM" id="MobiDB-lite"/>
    </source>
</evidence>
<sequence length="671" mass="74308">MRRLGDGWSPTKRKHSVLEQMGYTLGKEIGESTYSKIREAHSAKLNKKVAVKIICKKKLPAEYVEKFLPREIAIMQHLRHPRVIDLHEAIETKGALYLVMEHLPNGDLLSYINECGPLPEEDCLLLFRQLLEVVGYCHRQGVFHRDIKLENILLGENNTMKLCDFGLAVIPEVGRMLQTTCGSYVYAAPEILEGATYDGEKADVWSMGVCLYGMLCGKLPFHEESTDVLMNSLQEKIKFTTKVSKSCHNYNLYRDSGSTCVCCEALHMLQHQMVDKDFCQLRQDGLLRANGERLAEKTPVHTTLEESWNAPAANAGQSGLELSAGAGCGLEQSTGRAGWEPESQRQELGRRQSQAASVCSRPSLVLRHGDDQEREVEHGFTCEQHSREEKTPQRVTKLLTSVAKCHSTGKSKASVMHLKGPKAVTSKSSLYGITGPALHRITSHQQLTEHGGQQGRRQSMWGQVAPPHVQQRRKSAWGPSQSTTMLPQANIMASLHNMHEKQVDREMRTLQYSAAGKSRRRRYAHSGGRLSCCNATKMLLRETEMKAHPETESRSGAPRSPGGRNKCRSDDADQDEATMTGRTIAERFREPSSPCSGSSPALPLLCSSPALPLAQALAQLCPAFAAGAYASHPVPLCAGYACQLWVRQRRRSDVDGDVCVQRLLGATATTL</sequence>
<dbReference type="CDD" id="cd14003">
    <property type="entry name" value="STKc_AMPK-like"/>
    <property type="match status" value="1"/>
</dbReference>
<keyword evidence="2" id="KW-0067">ATP-binding</keyword>
<dbReference type="PANTHER" id="PTHR24346">
    <property type="entry name" value="MAP/MICROTUBULE AFFINITY-REGULATING KINASE"/>
    <property type="match status" value="1"/>
</dbReference>
<dbReference type="InterPro" id="IPR000719">
    <property type="entry name" value="Prot_kinase_dom"/>
</dbReference>
<evidence type="ECO:0000256" key="1">
    <source>
        <dbReference type="ARBA" id="ARBA00022741"/>
    </source>
</evidence>
<feature type="domain" description="Protein kinase" evidence="4">
    <location>
        <begin position="23"/>
        <end position="304"/>
    </location>
</feature>
<keyword evidence="5" id="KW-1185">Reference proteome</keyword>
<reference evidence="6" key="1">
    <citation type="submission" date="2025-08" db="UniProtKB">
        <authorList>
            <consortium name="RefSeq"/>
        </authorList>
    </citation>
    <scope>IDENTIFICATION</scope>
</reference>
<dbReference type="Pfam" id="PF00069">
    <property type="entry name" value="Pkinase"/>
    <property type="match status" value="1"/>
</dbReference>
<keyword evidence="1" id="KW-0547">Nucleotide-binding</keyword>
<dbReference type="SMART" id="SM00220">
    <property type="entry name" value="S_TKc"/>
    <property type="match status" value="1"/>
</dbReference>
<dbReference type="GO" id="GO:0016301">
    <property type="term" value="F:kinase activity"/>
    <property type="evidence" value="ECO:0007669"/>
    <property type="project" value="UniProtKB-KW"/>
</dbReference>
<evidence type="ECO:0000256" key="2">
    <source>
        <dbReference type="ARBA" id="ARBA00022840"/>
    </source>
</evidence>
<dbReference type="GeneID" id="106807236"/>
<feature type="region of interest" description="Disordered" evidence="3">
    <location>
        <begin position="546"/>
        <end position="577"/>
    </location>
</feature>
<accession>A0ABM1DYI9</accession>
<proteinExistence type="predicted"/>
<dbReference type="Gene3D" id="1.10.510.10">
    <property type="entry name" value="Transferase(Phosphotransferase) domain 1"/>
    <property type="match status" value="1"/>
</dbReference>
<feature type="region of interest" description="Disordered" evidence="3">
    <location>
        <begin position="331"/>
        <end position="361"/>
    </location>
</feature>
<dbReference type="Proteomes" id="UP000695022">
    <property type="component" value="Unplaced"/>
</dbReference>
<evidence type="ECO:0000313" key="5">
    <source>
        <dbReference type="Proteomes" id="UP000695022"/>
    </source>
</evidence>
<dbReference type="InterPro" id="IPR008271">
    <property type="entry name" value="Ser/Thr_kinase_AS"/>
</dbReference>
<dbReference type="PROSITE" id="PS50011">
    <property type="entry name" value="PROTEIN_KINASE_DOM"/>
    <property type="match status" value="1"/>
</dbReference>
<dbReference type="InterPro" id="IPR011009">
    <property type="entry name" value="Kinase-like_dom_sf"/>
</dbReference>
<name>A0ABM1DYI9_PRICU</name>
<evidence type="ECO:0000313" key="6">
    <source>
        <dbReference type="RefSeq" id="XP_014665010.1"/>
    </source>
</evidence>
<gene>
    <name evidence="6" type="primary">LOC106807236</name>
</gene>
<organism evidence="5 6">
    <name type="scientific">Priapulus caudatus</name>
    <name type="common">Priapulid worm</name>
    <dbReference type="NCBI Taxonomy" id="37621"/>
    <lineage>
        <taxon>Eukaryota</taxon>
        <taxon>Metazoa</taxon>
        <taxon>Ecdysozoa</taxon>
        <taxon>Scalidophora</taxon>
        <taxon>Priapulida</taxon>
        <taxon>Priapulimorpha</taxon>
        <taxon>Priapulimorphida</taxon>
        <taxon>Priapulidae</taxon>
        <taxon>Priapulus</taxon>
    </lineage>
</organism>
<evidence type="ECO:0000259" key="4">
    <source>
        <dbReference type="PROSITE" id="PS50011"/>
    </source>
</evidence>
<keyword evidence="6" id="KW-0418">Kinase</keyword>